<dbReference type="PANTHER" id="PTHR45953:SF1">
    <property type="entry name" value="IDURONATE 2-SULFATASE"/>
    <property type="match status" value="1"/>
</dbReference>
<reference evidence="4 5" key="1">
    <citation type="submission" date="2021-06" db="EMBL/GenBank/DDBJ databases">
        <title>50 bacteria genomes isolated from Dapeng, Shenzhen, China.</title>
        <authorList>
            <person name="Zheng W."/>
            <person name="Yu S."/>
            <person name="Huang Y."/>
        </authorList>
    </citation>
    <scope>NUCLEOTIDE SEQUENCE [LARGE SCALE GENOMIC DNA]</scope>
    <source>
        <strain evidence="4 5">DP1N14-2</strain>
    </source>
</reference>
<dbReference type="CDD" id="cd16028">
    <property type="entry name" value="PMH"/>
    <property type="match status" value="1"/>
</dbReference>
<dbReference type="PANTHER" id="PTHR45953">
    <property type="entry name" value="IDURONATE 2-SULFATASE"/>
    <property type="match status" value="1"/>
</dbReference>
<evidence type="ECO:0000259" key="3">
    <source>
        <dbReference type="Pfam" id="PF00884"/>
    </source>
</evidence>
<keyword evidence="2" id="KW-0378">Hydrolase</keyword>
<dbReference type="InterPro" id="IPR000917">
    <property type="entry name" value="Sulfatase_N"/>
</dbReference>
<comment type="caution">
    <text evidence="4">The sequence shown here is derived from an EMBL/GenBank/DDBJ whole genome shotgun (WGS) entry which is preliminary data.</text>
</comment>
<dbReference type="Proteomes" id="UP000766629">
    <property type="component" value="Unassembled WGS sequence"/>
</dbReference>
<dbReference type="Pfam" id="PF00884">
    <property type="entry name" value="Sulfatase"/>
    <property type="match status" value="1"/>
</dbReference>
<evidence type="ECO:0000256" key="1">
    <source>
        <dbReference type="ARBA" id="ARBA00022723"/>
    </source>
</evidence>
<dbReference type="InterPro" id="IPR017850">
    <property type="entry name" value="Alkaline_phosphatase_core_sf"/>
</dbReference>
<keyword evidence="1" id="KW-0479">Metal-binding</keyword>
<evidence type="ECO:0000313" key="4">
    <source>
        <dbReference type="EMBL" id="MBY6141060.1"/>
    </source>
</evidence>
<accession>A0ABS7NIN9</accession>
<name>A0ABS7NIN9_9RHOB</name>
<feature type="domain" description="Sulfatase N-terminal" evidence="3">
    <location>
        <begin position="13"/>
        <end position="384"/>
    </location>
</feature>
<evidence type="ECO:0000313" key="5">
    <source>
        <dbReference type="Proteomes" id="UP000766629"/>
    </source>
</evidence>
<proteinExistence type="predicted"/>
<dbReference type="SUPFAM" id="SSF53649">
    <property type="entry name" value="Alkaline phosphatase-like"/>
    <property type="match status" value="1"/>
</dbReference>
<keyword evidence="5" id="KW-1185">Reference proteome</keyword>
<evidence type="ECO:0000256" key="2">
    <source>
        <dbReference type="ARBA" id="ARBA00022801"/>
    </source>
</evidence>
<dbReference type="RefSeq" id="WP_222509151.1">
    <property type="nucleotide sequence ID" value="NZ_JAHVJA010000008.1"/>
</dbReference>
<gene>
    <name evidence="4" type="ORF">KUV26_16595</name>
</gene>
<dbReference type="Gene3D" id="6.10.250.3360">
    <property type="match status" value="1"/>
</dbReference>
<dbReference type="EMBL" id="JAHVJA010000008">
    <property type="protein sequence ID" value="MBY6141060.1"/>
    <property type="molecule type" value="Genomic_DNA"/>
</dbReference>
<dbReference type="Gene3D" id="3.40.720.10">
    <property type="entry name" value="Alkaline Phosphatase, subunit A"/>
    <property type="match status" value="1"/>
</dbReference>
<organism evidence="4 5">
    <name type="scientific">Leisingera daeponensis</name>
    <dbReference type="NCBI Taxonomy" id="405746"/>
    <lineage>
        <taxon>Bacteria</taxon>
        <taxon>Pseudomonadati</taxon>
        <taxon>Pseudomonadota</taxon>
        <taxon>Alphaproteobacteria</taxon>
        <taxon>Rhodobacterales</taxon>
        <taxon>Roseobacteraceae</taxon>
        <taxon>Leisingera</taxon>
    </lineage>
</organism>
<sequence>MPAACPDDCPQNRNVLFIIIDQLRADCVFGALAEHVKLPNIRSFMQEAVSFKRHYSVTNPCGPSRASILTGQYAMNHRSVRNGTPLRHDTPNIATEMRKAGYLPMLFGYTDTSQDPRAYDANDPALRTYEYPMNGFHEMTEMRLEMSYPWQSHLMSRGYKFKNYWDVYKPVSPSGSAPRLNDPALYSAEDSDTAFLTNSFLGKMAAYHKESWFAHLTYIRPHPPLVAPEPYNSMYDPAGLPLPQRLATPQEESAQHPFFDPLLRKSTAASFVEGFPDLEPTDENIRTLRSVYLGLATEVDHHLGRVIQFLKDTGQYDSTMVVITADHGEMLGDRHSWGKMTVYDAAYHTPLIIRMPGNEKNAGARISRITESIDVTPTILEWVGQEVPNSMDGRSLLPLLHGEVPKDWRPYSFSELDFSDPLEPTLWQQELGTTASDSCLGILRDERFTLVEFAADLPPMLFDSQGRGELENVAAWPEYSEDLCRLTRQMLRHRMRNMDHTLSLTAITGDGARSKPRFQR</sequence>
<protein>
    <submittedName>
        <fullName evidence="4">Alkaline phosphatase family protein</fullName>
    </submittedName>
</protein>